<feature type="domain" description="Outer membrane protein beta-barrel" evidence="3">
    <location>
        <begin position="6"/>
        <end position="201"/>
    </location>
</feature>
<dbReference type="InterPro" id="IPR027385">
    <property type="entry name" value="Beta-barrel_OMP"/>
</dbReference>
<keyword evidence="1 2" id="KW-0732">Signal</keyword>
<dbReference type="Pfam" id="PF13505">
    <property type="entry name" value="OMP_b-brl"/>
    <property type="match status" value="1"/>
</dbReference>
<feature type="chain" id="PRO_5031112771" description="Outer membrane protein beta-barrel domain-containing protein" evidence="2">
    <location>
        <begin position="20"/>
        <end position="226"/>
    </location>
</feature>
<evidence type="ECO:0000259" key="3">
    <source>
        <dbReference type="Pfam" id="PF13505"/>
    </source>
</evidence>
<dbReference type="InterPro" id="IPR011250">
    <property type="entry name" value="OMP/PagP_B-barrel"/>
</dbReference>
<evidence type="ECO:0000256" key="2">
    <source>
        <dbReference type="SAM" id="SignalP"/>
    </source>
</evidence>
<evidence type="ECO:0000313" key="4">
    <source>
        <dbReference type="EMBL" id="MBB5634231.1"/>
    </source>
</evidence>
<comment type="caution">
    <text evidence="4">The sequence shown here is derived from an EMBL/GenBank/DDBJ whole genome shotgun (WGS) entry which is preliminary data.</text>
</comment>
<name>A0A7W8ZHQ0_9SPHI</name>
<dbReference type="EMBL" id="JACHCE010000001">
    <property type="protein sequence ID" value="MBB5634231.1"/>
    <property type="molecule type" value="Genomic_DNA"/>
</dbReference>
<evidence type="ECO:0000313" key="5">
    <source>
        <dbReference type="Proteomes" id="UP000537204"/>
    </source>
</evidence>
<accession>A0A7W8ZHQ0</accession>
<feature type="signal peptide" evidence="2">
    <location>
        <begin position="1"/>
        <end position="19"/>
    </location>
</feature>
<gene>
    <name evidence="4" type="ORF">HDE68_000116</name>
</gene>
<dbReference type="RefSeq" id="WP_183877874.1">
    <property type="nucleotide sequence ID" value="NZ_JACHCE010000001.1"/>
</dbReference>
<sequence length="226" mass="25096">MKKLLTLMMLCASVMAVNAQTEKGKYILGGTIGYSSTKYENSQGASKQNNFDLLPSAGYFVSDNLALGLGIGYSRNVTTSTTSTTYYVSPAVSYANYSLKETTDYFTVSPFIRHYVNISEKFKFFSQFSVPMKWGNRKSEFITKNPALDVIPNTKVKTTSVGVGLEPGFAYFPTKKIGIQLSVGGLSYIWNKTEDKVNSFNNDQKDHAFNLGTNFLAPRIGIQFYL</sequence>
<dbReference type="Gene3D" id="2.40.160.20">
    <property type="match status" value="1"/>
</dbReference>
<organism evidence="4 5">
    <name type="scientific">Pedobacter cryoconitis</name>
    <dbReference type="NCBI Taxonomy" id="188932"/>
    <lineage>
        <taxon>Bacteria</taxon>
        <taxon>Pseudomonadati</taxon>
        <taxon>Bacteroidota</taxon>
        <taxon>Sphingobacteriia</taxon>
        <taxon>Sphingobacteriales</taxon>
        <taxon>Sphingobacteriaceae</taxon>
        <taxon>Pedobacter</taxon>
    </lineage>
</organism>
<evidence type="ECO:0000256" key="1">
    <source>
        <dbReference type="ARBA" id="ARBA00022729"/>
    </source>
</evidence>
<dbReference type="SUPFAM" id="SSF56925">
    <property type="entry name" value="OMPA-like"/>
    <property type="match status" value="1"/>
</dbReference>
<dbReference type="AlphaFoldDB" id="A0A7W8ZHQ0"/>
<reference evidence="4 5" key="1">
    <citation type="submission" date="2020-08" db="EMBL/GenBank/DDBJ databases">
        <title>Genomic Encyclopedia of Type Strains, Phase IV (KMG-V): Genome sequencing to study the core and pangenomes of soil and plant-associated prokaryotes.</title>
        <authorList>
            <person name="Whitman W."/>
        </authorList>
    </citation>
    <scope>NUCLEOTIDE SEQUENCE [LARGE SCALE GENOMIC DNA]</scope>
    <source>
        <strain evidence="4 5">S3M1</strain>
    </source>
</reference>
<dbReference type="Proteomes" id="UP000537204">
    <property type="component" value="Unassembled WGS sequence"/>
</dbReference>
<proteinExistence type="predicted"/>
<protein>
    <recommendedName>
        <fullName evidence="3">Outer membrane protein beta-barrel domain-containing protein</fullName>
    </recommendedName>
</protein>